<evidence type="ECO:0000256" key="5">
    <source>
        <dbReference type="ARBA" id="ARBA00022485"/>
    </source>
</evidence>
<evidence type="ECO:0000256" key="7">
    <source>
        <dbReference type="ARBA" id="ARBA00022694"/>
    </source>
</evidence>
<keyword evidence="7" id="KW-0819">tRNA processing</keyword>
<dbReference type="PROSITE" id="PS51918">
    <property type="entry name" value="RADICAL_SAM"/>
    <property type="match status" value="1"/>
</dbReference>
<dbReference type="InterPro" id="IPR034556">
    <property type="entry name" value="tRNA_wybutosine-synthase"/>
</dbReference>
<keyword evidence="17" id="KW-0472">Membrane</keyword>
<keyword evidence="17" id="KW-0812">Transmembrane</keyword>
<keyword evidence="8" id="KW-0479">Metal-binding</keyword>
<comment type="similarity">
    <text evidence="3">Belongs to the TYW1 family.</text>
</comment>
<dbReference type="PANTHER" id="PTHR13930">
    <property type="entry name" value="S-ADENOSYL-L-METHIONINE-DEPENDENT TRNA 4-DEMETHYLWYOSINE SYNTHASE"/>
    <property type="match status" value="1"/>
</dbReference>
<name>A0A1X7R7D4_9SACH</name>
<dbReference type="GO" id="GO:0051539">
    <property type="term" value="F:4 iron, 4 sulfur cluster binding"/>
    <property type="evidence" value="ECO:0007669"/>
    <property type="project" value="UniProtKB-KW"/>
</dbReference>
<evidence type="ECO:0000256" key="1">
    <source>
        <dbReference type="ARBA" id="ARBA00001966"/>
    </source>
</evidence>
<keyword evidence="6" id="KW-0949">S-adenosyl-L-methionine</keyword>
<accession>A0A1X7R7D4</accession>
<evidence type="ECO:0000256" key="15">
    <source>
        <dbReference type="ARBA" id="ARBA00077859"/>
    </source>
</evidence>
<dbReference type="Proteomes" id="UP000196158">
    <property type="component" value="Unassembled WGS sequence"/>
</dbReference>
<dbReference type="Gene3D" id="3.40.50.360">
    <property type="match status" value="1"/>
</dbReference>
<dbReference type="GO" id="GO:0046872">
    <property type="term" value="F:metal ion binding"/>
    <property type="evidence" value="ECO:0007669"/>
    <property type="project" value="UniProtKB-KW"/>
</dbReference>
<dbReference type="GO" id="GO:0010181">
    <property type="term" value="F:FMN binding"/>
    <property type="evidence" value="ECO:0007669"/>
    <property type="project" value="InterPro"/>
</dbReference>
<evidence type="ECO:0000256" key="16">
    <source>
        <dbReference type="SAM" id="MobiDB-lite"/>
    </source>
</evidence>
<dbReference type="SUPFAM" id="SSF52218">
    <property type="entry name" value="Flavoproteins"/>
    <property type="match status" value="1"/>
</dbReference>
<evidence type="ECO:0000256" key="13">
    <source>
        <dbReference type="ARBA" id="ARBA00049466"/>
    </source>
</evidence>
<dbReference type="Gene3D" id="3.20.20.70">
    <property type="entry name" value="Aldolase class I"/>
    <property type="match status" value="1"/>
</dbReference>
<dbReference type="EC" id="4.1.3.44" evidence="4"/>
<dbReference type="Pfam" id="PF00258">
    <property type="entry name" value="Flavodoxin_1"/>
    <property type="match status" value="1"/>
</dbReference>
<dbReference type="OrthoDB" id="271553at2759"/>
<sequence length="923" mass="103595">MDLKSKVYVTLGLTSPIFLYFGGRLSILVVLWTSVILFGKEIFGKDNEATGEPHKCKCSGKNANGETHEHNHEKEDCCGGKGTGVNGKPCCGKGGKSTTTSQLPTFKKELLKSQDEQKAKIKCCGGKGHDVKKHGEVCCGGKGHAEEKKIEPLEEKKSKTKCCGGKGHDVEKHGKVCCGGKGHGNEKEEVVPIPEPVTEKQETKCCGGKGHDVKKNGKVCCGGKGHRNEKKTDPIEEKNTNNWDSLTVDFTEAFKSTTGKTTKKSVKVFTKKGMTEVKATQSEESSDGLIKSAFTVSNVELLDSDIYVFYSSLQGSSSKAGSIVQEKLKEISGLQKQPILLNLDEIDDLDEYFVNVPSEKAIYVLVVPSYDVDCPLDYFIQTLEENFNDHRLDKFPLRKLVGYTVLGLGDSESWPDKFCYQATKVDYWISHLGGRRIFPVGKVCMKYDGNDKVIEWATLLGDLLKDNEPILYEYDETVDNSDDDYDDDNGDSDGSNGNDDGSEKDIDLEDVGGKDDNRINENYLEIKQMIAKDSPTYKNLTKQGYKIVGSHSGVKICRWTKNELRGKGSCYKKSLFNIASSRCMELTPSLACSSKCVFCWRHGTNPVSKNWRWETDEPEFILENALAAHYSMIKQMRGVPGVIAERFINAFKVAHCALSLVGEPILYPYITKFIELLHEREITSFLVCNAQHPESLRTIGKVTQLYVSIDASTKEELKKVDRPLYKDFWERMMECLDILRTVQSHQRTVFRLTLVKGFNMGEISSYADLVQRGQPCFIEVKGATFSGSSKDNVNSLTMQNIPYIEECKAFVERFVGELQRRGLDYEISAEHAHSNCVLIAHRKFKINNKWHTHIDFEKFFKLLAKGEPFTYMDYLKETPEWALYGNGGFAPGNVRVHRNEKKKKNDNGDNRVNPEDLPALPVM</sequence>
<comment type="catalytic activity">
    <reaction evidence="13">
        <text>N(1)-methylguanosine(37) in tRNA(Phe) + pyruvate + S-adenosyl-L-methionine = 4-demethylwyosine(37) in tRNA(Phe) + 5'-deoxyadenosine + L-methionine + CO2 + H2O</text>
        <dbReference type="Rhea" id="RHEA:36347"/>
        <dbReference type="Rhea" id="RHEA-COMP:10164"/>
        <dbReference type="Rhea" id="RHEA-COMP:10165"/>
        <dbReference type="ChEBI" id="CHEBI:15361"/>
        <dbReference type="ChEBI" id="CHEBI:15377"/>
        <dbReference type="ChEBI" id="CHEBI:16526"/>
        <dbReference type="ChEBI" id="CHEBI:17319"/>
        <dbReference type="ChEBI" id="CHEBI:57844"/>
        <dbReference type="ChEBI" id="CHEBI:59789"/>
        <dbReference type="ChEBI" id="CHEBI:64315"/>
        <dbReference type="ChEBI" id="CHEBI:73542"/>
        <dbReference type="EC" id="4.1.3.44"/>
    </reaction>
</comment>
<dbReference type="SFLD" id="SFLDS00029">
    <property type="entry name" value="Radical_SAM"/>
    <property type="match status" value="1"/>
</dbReference>
<keyword evidence="9" id="KW-0547">Nucleotide-binding</keyword>
<keyword evidence="11" id="KW-0411">Iron-sulfur</keyword>
<comment type="pathway">
    <text evidence="2">tRNA modification; wybutosine-tRNA(Phe) biosynthesis.</text>
</comment>
<feature type="domain" description="Radical SAM core" evidence="19">
    <location>
        <begin position="576"/>
        <end position="824"/>
    </location>
</feature>
<dbReference type="InterPro" id="IPR058240">
    <property type="entry name" value="rSAM_sf"/>
</dbReference>
<reference evidence="20 21" key="1">
    <citation type="submission" date="2017-04" db="EMBL/GenBank/DDBJ databases">
        <authorList>
            <person name="Afonso C.L."/>
            <person name="Miller P.J."/>
            <person name="Scott M.A."/>
            <person name="Spackman E."/>
            <person name="Goraichik I."/>
            <person name="Dimitrov K.M."/>
            <person name="Suarez D.L."/>
            <person name="Swayne D.E."/>
        </authorList>
    </citation>
    <scope>NUCLEOTIDE SEQUENCE [LARGE SCALE GENOMIC DNA]</scope>
</reference>
<organism evidence="20 21">
    <name type="scientific">Maudiozyma saulgeensis</name>
    <dbReference type="NCBI Taxonomy" id="1789683"/>
    <lineage>
        <taxon>Eukaryota</taxon>
        <taxon>Fungi</taxon>
        <taxon>Dikarya</taxon>
        <taxon>Ascomycota</taxon>
        <taxon>Saccharomycotina</taxon>
        <taxon>Saccharomycetes</taxon>
        <taxon>Saccharomycetales</taxon>
        <taxon>Saccharomycetaceae</taxon>
        <taxon>Maudiozyma</taxon>
    </lineage>
</organism>
<evidence type="ECO:0000256" key="9">
    <source>
        <dbReference type="ARBA" id="ARBA00022741"/>
    </source>
</evidence>
<dbReference type="InterPro" id="IPR029039">
    <property type="entry name" value="Flavoprotein-like_sf"/>
</dbReference>
<dbReference type="STRING" id="1789683.A0A1X7R7D4"/>
<dbReference type="UniPathway" id="UPA00375"/>
<feature type="compositionally biased region" description="Basic and acidic residues" evidence="16">
    <location>
        <begin position="903"/>
        <end position="914"/>
    </location>
</feature>
<dbReference type="AlphaFoldDB" id="A0A1X7R7D4"/>
<dbReference type="FunFam" id="3.20.20.70:FF:000196">
    <property type="entry name" value="S-adenosyl-L-methionine-dependent tRNA 4-demethylwyosine synthase"/>
    <property type="match status" value="1"/>
</dbReference>
<dbReference type="GO" id="GO:0102521">
    <property type="term" value="F:tRNA-4-demethylwyosine synthase activity"/>
    <property type="evidence" value="ECO:0007669"/>
    <property type="project" value="UniProtKB-EC"/>
</dbReference>
<keyword evidence="21" id="KW-1185">Reference proteome</keyword>
<dbReference type="Pfam" id="PF08608">
    <property type="entry name" value="Wyosine_form"/>
    <property type="match status" value="1"/>
</dbReference>
<evidence type="ECO:0000256" key="10">
    <source>
        <dbReference type="ARBA" id="ARBA00023004"/>
    </source>
</evidence>
<feature type="transmembrane region" description="Helical" evidence="17">
    <location>
        <begin position="17"/>
        <end position="38"/>
    </location>
</feature>
<dbReference type="GO" id="GO:0031591">
    <property type="term" value="P:wybutosine biosynthetic process"/>
    <property type="evidence" value="ECO:0007669"/>
    <property type="project" value="TreeGrafter"/>
</dbReference>
<feature type="compositionally biased region" description="Acidic residues" evidence="16">
    <location>
        <begin position="476"/>
        <end position="491"/>
    </location>
</feature>
<evidence type="ECO:0000256" key="17">
    <source>
        <dbReference type="SAM" id="Phobius"/>
    </source>
</evidence>
<dbReference type="PANTHER" id="PTHR13930:SF0">
    <property type="entry name" value="S-ADENOSYL-L-METHIONINE-DEPENDENT TRNA 4-DEMETHYLWYOSINE SYNTHASE TYW1-RELATED"/>
    <property type="match status" value="1"/>
</dbReference>
<evidence type="ECO:0000256" key="12">
    <source>
        <dbReference type="ARBA" id="ARBA00023239"/>
    </source>
</evidence>
<evidence type="ECO:0000313" key="20">
    <source>
        <dbReference type="EMBL" id="SMN21522.1"/>
    </source>
</evidence>
<feature type="domain" description="Flavodoxin-like" evidence="18">
    <location>
        <begin position="306"/>
        <end position="461"/>
    </location>
</feature>
<feature type="region of interest" description="Disordered" evidence="16">
    <location>
        <begin position="900"/>
        <end position="923"/>
    </location>
</feature>
<proteinExistence type="inferred from homology"/>
<dbReference type="InterPro" id="IPR013917">
    <property type="entry name" value="tRNA_wybutosine-synth"/>
</dbReference>
<dbReference type="SFLD" id="SFLDG01071">
    <property type="entry name" value="tRNA_wybutosine-synthesizing"/>
    <property type="match status" value="1"/>
</dbReference>
<evidence type="ECO:0000256" key="8">
    <source>
        <dbReference type="ARBA" id="ARBA00022723"/>
    </source>
</evidence>
<dbReference type="InterPro" id="IPR013785">
    <property type="entry name" value="Aldolase_TIM"/>
</dbReference>
<keyword evidence="12" id="KW-0456">Lyase</keyword>
<dbReference type="SFLD" id="SFLDF00284">
    <property type="entry name" value="tRNA_wybutosine-synthesizing"/>
    <property type="match status" value="1"/>
</dbReference>
<evidence type="ECO:0000259" key="19">
    <source>
        <dbReference type="PROSITE" id="PS51918"/>
    </source>
</evidence>
<keyword evidence="17" id="KW-1133">Transmembrane helix</keyword>
<dbReference type="SUPFAM" id="SSF102114">
    <property type="entry name" value="Radical SAM enzymes"/>
    <property type="match status" value="1"/>
</dbReference>
<evidence type="ECO:0000256" key="4">
    <source>
        <dbReference type="ARBA" id="ARBA00012821"/>
    </source>
</evidence>
<dbReference type="InterPro" id="IPR008254">
    <property type="entry name" value="Flavodoxin/NO_synth"/>
</dbReference>
<evidence type="ECO:0000259" key="18">
    <source>
        <dbReference type="PROSITE" id="PS50902"/>
    </source>
</evidence>
<feature type="region of interest" description="Disordered" evidence="16">
    <location>
        <begin position="476"/>
        <end position="514"/>
    </location>
</feature>
<comment type="cofactor">
    <cofactor evidence="1">
        <name>[4Fe-4S] cluster</name>
        <dbReference type="ChEBI" id="CHEBI:49883"/>
    </cofactor>
</comment>
<evidence type="ECO:0000256" key="3">
    <source>
        <dbReference type="ARBA" id="ARBA00010115"/>
    </source>
</evidence>
<gene>
    <name evidence="20" type="ORF">KASA_0K01870G</name>
</gene>
<dbReference type="Pfam" id="PF04055">
    <property type="entry name" value="Radical_SAM"/>
    <property type="match status" value="1"/>
</dbReference>
<protein>
    <recommendedName>
        <fullName evidence="14">S-adenosyl-L-methionine-dependent tRNA 4-demethylwyosine synthase</fullName>
        <ecNumber evidence="4">4.1.3.44</ecNumber>
    </recommendedName>
    <alternativeName>
        <fullName evidence="15">tRNA wybutosine-synthesizing protein 1</fullName>
    </alternativeName>
</protein>
<keyword evidence="5" id="KW-0004">4Fe-4S</keyword>
<evidence type="ECO:0000256" key="11">
    <source>
        <dbReference type="ARBA" id="ARBA00023014"/>
    </source>
</evidence>
<evidence type="ECO:0000256" key="14">
    <source>
        <dbReference type="ARBA" id="ARBA00071388"/>
    </source>
</evidence>
<keyword evidence="10" id="KW-0408">Iron</keyword>
<dbReference type="PROSITE" id="PS50902">
    <property type="entry name" value="FLAVODOXIN_LIKE"/>
    <property type="match status" value="1"/>
</dbReference>
<evidence type="ECO:0000256" key="2">
    <source>
        <dbReference type="ARBA" id="ARBA00004797"/>
    </source>
</evidence>
<dbReference type="EMBL" id="FXLY01000008">
    <property type="protein sequence ID" value="SMN21522.1"/>
    <property type="molecule type" value="Genomic_DNA"/>
</dbReference>
<feature type="compositionally biased region" description="Basic and acidic residues" evidence="16">
    <location>
        <begin position="501"/>
        <end position="514"/>
    </location>
</feature>
<evidence type="ECO:0000313" key="21">
    <source>
        <dbReference type="Proteomes" id="UP000196158"/>
    </source>
</evidence>
<dbReference type="InterPro" id="IPR007197">
    <property type="entry name" value="rSAM"/>
</dbReference>
<evidence type="ECO:0000256" key="6">
    <source>
        <dbReference type="ARBA" id="ARBA00022691"/>
    </source>
</evidence>